<reference evidence="1 2" key="1">
    <citation type="submission" date="2024-03" db="EMBL/GenBank/DDBJ databases">
        <authorList>
            <person name="Martinez-Hernandez J."/>
        </authorList>
    </citation>
    <scope>NUCLEOTIDE SEQUENCE [LARGE SCALE GENOMIC DNA]</scope>
</reference>
<gene>
    <name evidence="1" type="ORF">LLUT_LOCUS9191</name>
</gene>
<name>A0AAV1WGB0_LUPLU</name>
<evidence type="ECO:0000313" key="1">
    <source>
        <dbReference type="EMBL" id="CAL0308131.1"/>
    </source>
</evidence>
<evidence type="ECO:0000313" key="2">
    <source>
        <dbReference type="Proteomes" id="UP001497480"/>
    </source>
</evidence>
<dbReference type="EMBL" id="CAXHTB010000006">
    <property type="protein sequence ID" value="CAL0308131.1"/>
    <property type="molecule type" value="Genomic_DNA"/>
</dbReference>
<proteinExistence type="predicted"/>
<protein>
    <submittedName>
        <fullName evidence="1">Uncharacterized protein</fullName>
    </submittedName>
</protein>
<accession>A0AAV1WGB0</accession>
<keyword evidence="2" id="KW-1185">Reference proteome</keyword>
<dbReference type="Proteomes" id="UP001497480">
    <property type="component" value="Unassembled WGS sequence"/>
</dbReference>
<comment type="caution">
    <text evidence="1">The sequence shown here is derived from an EMBL/GenBank/DDBJ whole genome shotgun (WGS) entry which is preliminary data.</text>
</comment>
<dbReference type="AlphaFoldDB" id="A0AAV1WGB0"/>
<organism evidence="1 2">
    <name type="scientific">Lupinus luteus</name>
    <name type="common">European yellow lupine</name>
    <dbReference type="NCBI Taxonomy" id="3873"/>
    <lineage>
        <taxon>Eukaryota</taxon>
        <taxon>Viridiplantae</taxon>
        <taxon>Streptophyta</taxon>
        <taxon>Embryophyta</taxon>
        <taxon>Tracheophyta</taxon>
        <taxon>Spermatophyta</taxon>
        <taxon>Magnoliopsida</taxon>
        <taxon>eudicotyledons</taxon>
        <taxon>Gunneridae</taxon>
        <taxon>Pentapetalae</taxon>
        <taxon>rosids</taxon>
        <taxon>fabids</taxon>
        <taxon>Fabales</taxon>
        <taxon>Fabaceae</taxon>
        <taxon>Papilionoideae</taxon>
        <taxon>50 kb inversion clade</taxon>
        <taxon>genistoids sensu lato</taxon>
        <taxon>core genistoids</taxon>
        <taxon>Genisteae</taxon>
        <taxon>Lupinus</taxon>
    </lineage>
</organism>
<sequence>MGFGTVGDVLGVRSVLCHNPNSWCVVGSGGTKIFGVLAIVVNWRGASSNDPIISKEVNTRK</sequence>